<evidence type="ECO:0000256" key="4">
    <source>
        <dbReference type="ARBA" id="ARBA00022741"/>
    </source>
</evidence>
<dbReference type="GO" id="GO:0005524">
    <property type="term" value="F:ATP binding"/>
    <property type="evidence" value="ECO:0007669"/>
    <property type="project" value="UniProtKB-KW"/>
</dbReference>
<evidence type="ECO:0000256" key="6">
    <source>
        <dbReference type="ARBA" id="ARBA00022840"/>
    </source>
</evidence>
<evidence type="ECO:0000313" key="10">
    <source>
        <dbReference type="Proteomes" id="UP000580250"/>
    </source>
</evidence>
<dbReference type="HAMAP" id="MF_00376">
    <property type="entry name" value="Dephospho_CoA_kinase"/>
    <property type="match status" value="1"/>
</dbReference>
<dbReference type="PANTHER" id="PTHR10695">
    <property type="entry name" value="DEPHOSPHO-COA KINASE-RELATED"/>
    <property type="match status" value="1"/>
</dbReference>
<comment type="caution">
    <text evidence="9">The sequence shown here is derived from an EMBL/GenBank/DDBJ whole genome shotgun (WGS) entry which is preliminary data.</text>
</comment>
<evidence type="ECO:0000256" key="2">
    <source>
        <dbReference type="ARBA" id="ARBA00022490"/>
    </source>
</evidence>
<dbReference type="Gene3D" id="3.40.50.300">
    <property type="entry name" value="P-loop containing nucleotide triphosphate hydrolases"/>
    <property type="match status" value="1"/>
</dbReference>
<dbReference type="InterPro" id="IPR027417">
    <property type="entry name" value="P-loop_NTPase"/>
</dbReference>
<evidence type="ECO:0000256" key="3">
    <source>
        <dbReference type="ARBA" id="ARBA00022679"/>
    </source>
</evidence>
<dbReference type="EMBL" id="CAJEWN010000117">
    <property type="protein sequence ID" value="CAD2166431.1"/>
    <property type="molecule type" value="Genomic_DNA"/>
</dbReference>
<dbReference type="GO" id="GO:0015937">
    <property type="term" value="P:coenzyme A biosynthetic process"/>
    <property type="evidence" value="ECO:0007669"/>
    <property type="project" value="UniProtKB-KW"/>
</dbReference>
<name>A0A6V7UX27_MELEN</name>
<dbReference type="NCBIfam" id="TIGR00152">
    <property type="entry name" value="dephospho-CoA kinase"/>
    <property type="match status" value="1"/>
</dbReference>
<keyword evidence="8" id="KW-0812">Transmembrane</keyword>
<dbReference type="SUPFAM" id="SSF52540">
    <property type="entry name" value="P-loop containing nucleoside triphosphate hydrolases"/>
    <property type="match status" value="1"/>
</dbReference>
<keyword evidence="4" id="KW-0547">Nucleotide-binding</keyword>
<keyword evidence="7" id="KW-0173">Coenzyme A biosynthesis</keyword>
<sequence length="228" mass="26460">MLLLVGLTGGIGTGKSAVTNILRKKNYTVIDTDKIARAVVEPGKKAHKRIKEEFGIEYFKDDDQLDRVKLGAKVFADSEMRRKLNEITHPEIIKEVFREIMFSILKLNKIVFLDVPLLYETKMQKFVCKVVVTSCTEDIQMQRIIERDGLTENDAKQRINAQMSMKEKVKRADFVILNNGTIDDLEREVNDMLRKTEWEWSKLLFKFCLSSAIFVLTSLILLNYFKFI</sequence>
<proteinExistence type="inferred from homology"/>
<protein>
    <submittedName>
        <fullName evidence="9">Uncharacterized protein</fullName>
    </submittedName>
</protein>
<dbReference type="PANTHER" id="PTHR10695:SF46">
    <property type="entry name" value="BIFUNCTIONAL COENZYME A SYNTHASE-RELATED"/>
    <property type="match status" value="1"/>
</dbReference>
<dbReference type="Pfam" id="PF01121">
    <property type="entry name" value="CoaE"/>
    <property type="match status" value="1"/>
</dbReference>
<evidence type="ECO:0000256" key="5">
    <source>
        <dbReference type="ARBA" id="ARBA00022777"/>
    </source>
</evidence>
<feature type="transmembrane region" description="Helical" evidence="8">
    <location>
        <begin position="203"/>
        <end position="225"/>
    </location>
</feature>
<evidence type="ECO:0000256" key="1">
    <source>
        <dbReference type="ARBA" id="ARBA00009018"/>
    </source>
</evidence>
<dbReference type="OrthoDB" id="247245at2759"/>
<keyword evidence="3" id="KW-0808">Transferase</keyword>
<dbReference type="AlphaFoldDB" id="A0A6V7UX27"/>
<reference evidence="9 10" key="1">
    <citation type="submission" date="2020-08" db="EMBL/GenBank/DDBJ databases">
        <authorList>
            <person name="Koutsovoulos G."/>
            <person name="Danchin GJ E."/>
        </authorList>
    </citation>
    <scope>NUCLEOTIDE SEQUENCE [LARGE SCALE GENOMIC DNA]</scope>
</reference>
<dbReference type="Proteomes" id="UP000580250">
    <property type="component" value="Unassembled WGS sequence"/>
</dbReference>
<gene>
    <name evidence="9" type="ORF">MENT_LOCUS17832</name>
</gene>
<evidence type="ECO:0000256" key="8">
    <source>
        <dbReference type="SAM" id="Phobius"/>
    </source>
</evidence>
<keyword evidence="2" id="KW-0963">Cytoplasm</keyword>
<dbReference type="InterPro" id="IPR001977">
    <property type="entry name" value="Depp_CoAkinase"/>
</dbReference>
<accession>A0A6V7UX27</accession>
<keyword evidence="5" id="KW-0418">Kinase</keyword>
<dbReference type="CDD" id="cd02022">
    <property type="entry name" value="DPCK"/>
    <property type="match status" value="1"/>
</dbReference>
<dbReference type="FunFam" id="3.40.50.300:FF:000991">
    <property type="entry name" value="Dephospho-CoA kinase"/>
    <property type="match status" value="1"/>
</dbReference>
<comment type="similarity">
    <text evidence="1">Belongs to the CoaE family.</text>
</comment>
<evidence type="ECO:0000313" key="9">
    <source>
        <dbReference type="EMBL" id="CAD2166431.1"/>
    </source>
</evidence>
<dbReference type="GO" id="GO:0004140">
    <property type="term" value="F:dephospho-CoA kinase activity"/>
    <property type="evidence" value="ECO:0007669"/>
    <property type="project" value="InterPro"/>
</dbReference>
<keyword evidence="8" id="KW-0472">Membrane</keyword>
<keyword evidence="6" id="KW-0067">ATP-binding</keyword>
<keyword evidence="8" id="KW-1133">Transmembrane helix</keyword>
<evidence type="ECO:0000256" key="7">
    <source>
        <dbReference type="ARBA" id="ARBA00022993"/>
    </source>
</evidence>
<dbReference type="PROSITE" id="PS51219">
    <property type="entry name" value="DPCK"/>
    <property type="match status" value="1"/>
</dbReference>
<organism evidence="9 10">
    <name type="scientific">Meloidogyne enterolobii</name>
    <name type="common">Root-knot nematode worm</name>
    <name type="synonym">Meloidogyne mayaguensis</name>
    <dbReference type="NCBI Taxonomy" id="390850"/>
    <lineage>
        <taxon>Eukaryota</taxon>
        <taxon>Metazoa</taxon>
        <taxon>Ecdysozoa</taxon>
        <taxon>Nematoda</taxon>
        <taxon>Chromadorea</taxon>
        <taxon>Rhabditida</taxon>
        <taxon>Tylenchina</taxon>
        <taxon>Tylenchomorpha</taxon>
        <taxon>Tylenchoidea</taxon>
        <taxon>Meloidogynidae</taxon>
        <taxon>Meloidogyninae</taxon>
        <taxon>Meloidogyne</taxon>
    </lineage>
</organism>